<keyword evidence="2" id="KW-1185">Reference proteome</keyword>
<reference evidence="1 2" key="1">
    <citation type="submission" date="2020-08" db="EMBL/GenBank/DDBJ databases">
        <title>Genomic Encyclopedia of Type Strains, Phase IV (KMG-IV): sequencing the most valuable type-strain genomes for metagenomic binning, comparative biology and taxonomic classification.</title>
        <authorList>
            <person name="Goeker M."/>
        </authorList>
    </citation>
    <scope>NUCLEOTIDE SEQUENCE [LARGE SCALE GENOMIC DNA]</scope>
    <source>
        <strain evidence="1 2">DSM 7465</strain>
    </source>
</reference>
<evidence type="ECO:0000313" key="2">
    <source>
        <dbReference type="Proteomes" id="UP000575068"/>
    </source>
</evidence>
<dbReference type="AlphaFoldDB" id="A0A840HTH1"/>
<sequence>MRELAAMDMLMERRRAWAIRIFSFAFPLTGFRQRPYERGWHSPLVSANEDS</sequence>
<dbReference type="EMBL" id="JACHOV010000004">
    <property type="protein sequence ID" value="MBB4640907.1"/>
    <property type="molecule type" value="Genomic_DNA"/>
</dbReference>
<comment type="caution">
    <text evidence="1">The sequence shown here is derived from an EMBL/GenBank/DDBJ whole genome shotgun (WGS) entry which is preliminary data.</text>
</comment>
<protein>
    <submittedName>
        <fullName evidence="1">Uncharacterized protein</fullName>
    </submittedName>
</protein>
<dbReference type="Proteomes" id="UP000575068">
    <property type="component" value="Unassembled WGS sequence"/>
</dbReference>
<organism evidence="1 2">
    <name type="scientific">Rhizorhapis suberifaciens</name>
    <name type="common">corky root of lettuce</name>
    <dbReference type="NCBI Taxonomy" id="13656"/>
    <lineage>
        <taxon>Bacteria</taxon>
        <taxon>Pseudomonadati</taxon>
        <taxon>Pseudomonadota</taxon>
        <taxon>Alphaproteobacteria</taxon>
        <taxon>Sphingomonadales</taxon>
        <taxon>Sphingomonadaceae</taxon>
        <taxon>Rhizorhapis</taxon>
    </lineage>
</organism>
<name>A0A840HTH1_9SPHN</name>
<proteinExistence type="predicted"/>
<gene>
    <name evidence="1" type="ORF">HNQ99_001211</name>
</gene>
<evidence type="ECO:0000313" key="1">
    <source>
        <dbReference type="EMBL" id="MBB4640907.1"/>
    </source>
</evidence>
<accession>A0A840HTH1</accession>